<dbReference type="PROSITE" id="PS00455">
    <property type="entry name" value="AMP_BINDING"/>
    <property type="match status" value="1"/>
</dbReference>
<dbReference type="InterPro" id="IPR042099">
    <property type="entry name" value="ANL_N_sf"/>
</dbReference>
<evidence type="ECO:0000256" key="3">
    <source>
        <dbReference type="ARBA" id="ARBA00022553"/>
    </source>
</evidence>
<dbReference type="PATRIC" id="fig|947033.5.peg.1663"/>
<reference evidence="10 11" key="1">
    <citation type="submission" date="2015-11" db="EMBL/GenBank/DDBJ databases">
        <title>Genomic analysis of 38 Legionella species identifies large and diverse effector repertoires.</title>
        <authorList>
            <person name="Burstein D."/>
            <person name="Amaro F."/>
            <person name="Zusman T."/>
            <person name="Lifshitz Z."/>
            <person name="Cohen O."/>
            <person name="Gilbert J.A."/>
            <person name="Pupko T."/>
            <person name="Shuman H.A."/>
            <person name="Segal G."/>
        </authorList>
    </citation>
    <scope>NUCLEOTIDE SEQUENCE [LARGE SCALE GENOMIC DNA]</scope>
    <source>
        <strain evidence="10 11">IMVS3376</strain>
    </source>
</reference>
<evidence type="ECO:0000259" key="8">
    <source>
        <dbReference type="Pfam" id="PF07993"/>
    </source>
</evidence>
<evidence type="ECO:0000313" key="11">
    <source>
        <dbReference type="Proteomes" id="UP000054926"/>
    </source>
</evidence>
<organism evidence="10 11">
    <name type="scientific">Legionella steelei</name>
    <dbReference type="NCBI Taxonomy" id="947033"/>
    <lineage>
        <taxon>Bacteria</taxon>
        <taxon>Pseudomonadati</taxon>
        <taxon>Pseudomonadota</taxon>
        <taxon>Gammaproteobacteria</taxon>
        <taxon>Legionellales</taxon>
        <taxon>Legionellaceae</taxon>
        <taxon>Legionella</taxon>
    </lineage>
</organism>
<dbReference type="NCBIfam" id="TIGR01746">
    <property type="entry name" value="Thioester-redct"/>
    <property type="match status" value="1"/>
</dbReference>
<keyword evidence="11" id="KW-1185">Reference proteome</keyword>
<evidence type="ECO:0000256" key="4">
    <source>
        <dbReference type="ARBA" id="ARBA00022598"/>
    </source>
</evidence>
<dbReference type="Gene3D" id="3.40.50.12780">
    <property type="entry name" value="N-terminal domain of ligase-like"/>
    <property type="match status" value="1"/>
</dbReference>
<evidence type="ECO:0000313" key="10">
    <source>
        <dbReference type="EMBL" id="KTD68409.1"/>
    </source>
</evidence>
<dbReference type="InterPro" id="IPR013120">
    <property type="entry name" value="FAR_NAD-bd"/>
</dbReference>
<dbReference type="GO" id="GO:0016874">
    <property type="term" value="F:ligase activity"/>
    <property type="evidence" value="ECO:0007669"/>
    <property type="project" value="UniProtKB-KW"/>
</dbReference>
<dbReference type="Proteomes" id="UP000054926">
    <property type="component" value="Unassembled WGS sequence"/>
</dbReference>
<feature type="domain" description="AMP-binding enzyme C-terminal" evidence="9">
    <location>
        <begin position="468"/>
        <end position="580"/>
    </location>
</feature>
<evidence type="ECO:0000256" key="6">
    <source>
        <dbReference type="ARBA" id="ARBA00023098"/>
    </source>
</evidence>
<dbReference type="GO" id="GO:0006633">
    <property type="term" value="P:fatty acid biosynthetic process"/>
    <property type="evidence" value="ECO:0007669"/>
    <property type="project" value="TreeGrafter"/>
</dbReference>
<dbReference type="Gene3D" id="3.30.300.30">
    <property type="match status" value="1"/>
</dbReference>
<evidence type="ECO:0000259" key="9">
    <source>
        <dbReference type="Pfam" id="PF23024"/>
    </source>
</evidence>
<dbReference type="SUPFAM" id="SSF51735">
    <property type="entry name" value="NAD(P)-binding Rossmann-fold domains"/>
    <property type="match status" value="1"/>
</dbReference>
<comment type="caution">
    <text evidence="10">The sequence shown here is derived from an EMBL/GenBank/DDBJ whole genome shotgun (WGS) entry which is preliminary data.</text>
</comment>
<dbReference type="InterPro" id="IPR025110">
    <property type="entry name" value="AMP-bd_C"/>
</dbReference>
<proteinExistence type="inferred from homology"/>
<dbReference type="InterPro" id="IPR010080">
    <property type="entry name" value="Thioester_reductase-like_dom"/>
</dbReference>
<sequence length="1084" mass="122137">MYFEAIAKNVTRGLALESYYTSLVDLLEKKTEDNPDFPLYTFIDRKIKENNSLTYSELAEQAKKIASILYEVTHPGARVLILYPAGLEFIAAFFGCLYAGTIAVPTYSPTTKDWAEKLQQIIKNSGAHVVLTTKELMQQSKKLNEQLSHDDALHFITTEDWLNATNTWHYPKLTENHLALLQYTSGSTGTPKGVMISHGNLLHNLFVIGKATDITPEDISVSWLPHFHDMGLIGGILQPVFSTIPAKLLSPLAFLHRPSIWLETISHYHATATVAPNFAYDLCTSQTTEEELSRLDLSSLQFVMSGAEPIRKATIERFTQRFARCGFSPEIFYPCYGLAESTLMVTGGCRKHGVSSQCVDKNMLNQGKVLFCDETHPDARSVINCGQPIDSCHLAIVNPDTLQECPEKVVGEIWVAGKSVAQGYWQLPKESKHSFNARIGNKEHSFLRTGDLGYLDRGALYVTGRLKDLIIIRGCNYYPHDLEDAIHTCHPHLRAHCCVIFSIEENDCDLLVVVHEIKKNVQVLNFEEIIRTLRNKLLQTHGIDADVIALVGRNSVPKTTSGKTQRLLCKKKYLEGGLDIICIDKNSGDEIGEQEADTADIIQLFKPIFNCDITAVAKEKKLSELGLSSVKLGQLHDVLVTHVDKDISIEFLLGDPSLSDMMDLFATGTTKQEELHSAIDLLAEFNQYKNIRPHITCEPKPIPQHVLLTGATGFLGAYLLHELLTHTNWRITCLVQASSLTAGMSRVIKNMEHYGLWDVVFHERVKVVLGNLEKNNLGLFRQDWEYLADTIDLIFHGAAVLNFIYPYQKLMVCNVLGTQQLIKLAGYKRLKALHYISTVGYFMSADLADEAVIHEHNELVPEDGIYGGYNQTKWLAERLVLHARSYNIPTVVYRPSLITGESQTGHWNHDDVVCRILKGCIDLGARPTLDVGFNFVPVDYVAKAITHLAKEKPYQVDTYHLINPQEVSVAQLFGYVQAKGFKIKEVAYPDWEKMIQQNSRHLDHSFSPLRPFFTEKVGQKDRSLFELYLHNNKAKIDCTYTQTQLAAHGIYCEKIDDVLFNRYLNYLLQCGYLTQITEAEHSDG</sequence>
<dbReference type="PANTHER" id="PTHR22754:SF32">
    <property type="entry name" value="DISCO-INTERACTING PROTEIN 2"/>
    <property type="match status" value="1"/>
</dbReference>
<dbReference type="FunFam" id="3.40.50.12780:FF:000013">
    <property type="entry name" value="Long-chain-fatty-acid--AMP ligase FadD32"/>
    <property type="match status" value="1"/>
</dbReference>
<dbReference type="GO" id="GO:0070566">
    <property type="term" value="F:adenylyltransferase activity"/>
    <property type="evidence" value="ECO:0007669"/>
    <property type="project" value="TreeGrafter"/>
</dbReference>
<keyword evidence="6" id="KW-0443">Lipid metabolism</keyword>
<evidence type="ECO:0000256" key="5">
    <source>
        <dbReference type="ARBA" id="ARBA00022832"/>
    </source>
</evidence>
<keyword evidence="4" id="KW-0436">Ligase</keyword>
<dbReference type="GO" id="GO:0005886">
    <property type="term" value="C:plasma membrane"/>
    <property type="evidence" value="ECO:0007669"/>
    <property type="project" value="TreeGrafter"/>
</dbReference>
<gene>
    <name evidence="10" type="ORF">Lste_1567</name>
</gene>
<dbReference type="GO" id="GO:0071766">
    <property type="term" value="P:Actinobacterium-type cell wall biogenesis"/>
    <property type="evidence" value="ECO:0007669"/>
    <property type="project" value="UniProtKB-ARBA"/>
</dbReference>
<dbReference type="InterPro" id="IPR036291">
    <property type="entry name" value="NAD(P)-bd_dom_sf"/>
</dbReference>
<dbReference type="InterPro" id="IPR000873">
    <property type="entry name" value="AMP-dep_synth/lig_dom"/>
</dbReference>
<dbReference type="SUPFAM" id="SSF56801">
    <property type="entry name" value="Acetyl-CoA synthetase-like"/>
    <property type="match status" value="1"/>
</dbReference>
<dbReference type="InterPro" id="IPR040097">
    <property type="entry name" value="FAAL/FAAC"/>
</dbReference>
<dbReference type="RefSeq" id="WP_058510503.1">
    <property type="nucleotide sequence ID" value="NZ_LNYY01000019.1"/>
</dbReference>
<feature type="domain" description="AMP-dependent synthetase/ligase" evidence="7">
    <location>
        <begin position="28"/>
        <end position="425"/>
    </location>
</feature>
<dbReference type="InterPro" id="IPR045851">
    <property type="entry name" value="AMP-bd_C_sf"/>
</dbReference>
<dbReference type="Pfam" id="PF07993">
    <property type="entry name" value="NAD_binding_4"/>
    <property type="match status" value="1"/>
</dbReference>
<dbReference type="Pfam" id="PF00501">
    <property type="entry name" value="AMP-binding"/>
    <property type="match status" value="1"/>
</dbReference>
<evidence type="ECO:0000259" key="7">
    <source>
        <dbReference type="Pfam" id="PF00501"/>
    </source>
</evidence>
<dbReference type="CDD" id="cd05931">
    <property type="entry name" value="FAAL"/>
    <property type="match status" value="1"/>
</dbReference>
<protein>
    <submittedName>
        <fullName evidence="10">Acyl-CoA synthetase</fullName>
    </submittedName>
</protein>
<keyword evidence="3" id="KW-0597">Phosphoprotein</keyword>
<dbReference type="PANTHER" id="PTHR22754">
    <property type="entry name" value="DISCO-INTERACTING PROTEIN 2 DIP2 -RELATED"/>
    <property type="match status" value="1"/>
</dbReference>
<feature type="domain" description="Thioester reductase (TE)" evidence="8">
    <location>
        <begin position="708"/>
        <end position="945"/>
    </location>
</feature>
<dbReference type="STRING" id="947033.Lste_1567"/>
<evidence type="ECO:0000256" key="2">
    <source>
        <dbReference type="ARBA" id="ARBA00022450"/>
    </source>
</evidence>
<dbReference type="EMBL" id="LNYY01000019">
    <property type="protein sequence ID" value="KTD68409.1"/>
    <property type="molecule type" value="Genomic_DNA"/>
</dbReference>
<keyword evidence="5" id="KW-0276">Fatty acid metabolism</keyword>
<name>A0A0W0ZH96_9GAMM</name>
<dbReference type="AlphaFoldDB" id="A0A0W0ZH96"/>
<keyword evidence="2" id="KW-0596">Phosphopantetheine</keyword>
<dbReference type="Gene3D" id="3.40.50.720">
    <property type="entry name" value="NAD(P)-binding Rossmann-like Domain"/>
    <property type="match status" value="1"/>
</dbReference>
<accession>A0A0W0ZH96</accession>
<dbReference type="CDD" id="cd05235">
    <property type="entry name" value="SDR_e1"/>
    <property type="match status" value="1"/>
</dbReference>
<dbReference type="Pfam" id="PF23024">
    <property type="entry name" value="AMP-dom_DIP2-like"/>
    <property type="match status" value="1"/>
</dbReference>
<dbReference type="InterPro" id="IPR020845">
    <property type="entry name" value="AMP-binding_CS"/>
</dbReference>
<evidence type="ECO:0000256" key="1">
    <source>
        <dbReference type="ARBA" id="ARBA00006432"/>
    </source>
</evidence>
<comment type="similarity">
    <text evidence="1">Belongs to the ATP-dependent AMP-binding enzyme family.</text>
</comment>